<dbReference type="Proteomes" id="UP000501726">
    <property type="component" value="Chromosome"/>
</dbReference>
<evidence type="ECO:0000313" key="1">
    <source>
        <dbReference type="EMBL" id="BBP45104.1"/>
    </source>
</evidence>
<dbReference type="Pfam" id="PF06067">
    <property type="entry name" value="DUF932"/>
    <property type="match status" value="1"/>
</dbReference>
<reference evidence="2" key="1">
    <citation type="submission" date="2019-11" db="EMBL/GenBank/DDBJ databases">
        <title>Isolation and characterization of two novel species in the genus Thiomicrorhabdus.</title>
        <authorList>
            <person name="Mochizuki J."/>
            <person name="Kojima H."/>
            <person name="Fukui M."/>
        </authorList>
    </citation>
    <scope>NUCLEOTIDE SEQUENCE [LARGE SCALE GENOMIC DNA]</scope>
    <source>
        <strain evidence="2">aks77</strain>
    </source>
</reference>
<dbReference type="RefSeq" id="WP_173270374.1">
    <property type="nucleotide sequence ID" value="NZ_AP021889.1"/>
</dbReference>
<protein>
    <recommendedName>
        <fullName evidence="3">DUF945 domain-containing protein</fullName>
    </recommendedName>
</protein>
<evidence type="ECO:0008006" key="3">
    <source>
        <dbReference type="Google" id="ProtNLM"/>
    </source>
</evidence>
<proteinExistence type="predicted"/>
<evidence type="ECO:0000313" key="2">
    <source>
        <dbReference type="Proteomes" id="UP000501726"/>
    </source>
</evidence>
<dbReference type="AlphaFoldDB" id="A0A6F8PSV0"/>
<dbReference type="InterPro" id="IPR026325">
    <property type="entry name" value="DUF932"/>
</dbReference>
<dbReference type="KEGG" id="tse:THMIRHAS_04770"/>
<name>A0A6F8PSV0_9GAMM</name>
<sequence length="280" mass="31465">MAMNILTDNQLYQTAPAIFAESPDHAVSERYGFVPTIEVINELKNEGWYPVRAQQTNVRDQDKRHLAKHMIRFRQDPDRQLTIGDSIAELVLTNSHDRSSAYQLDLGVFRLVCLNGMVAKAGDLGGICVKHGKNVVDNILEGSLALANQVPQISESVENLQSTLISNLESQMFARAALHLRYGEHWQALSPISSDALLQARRSEDKEPTLWKTFNRVQENLMKGGLMGRSQTGRRTRTKAIASVTEDVRLNRALWQLADEFSKLKHTQPVTPRTPLLLNA</sequence>
<organism evidence="1 2">
    <name type="scientific">Thiosulfatimonas sediminis</name>
    <dbReference type="NCBI Taxonomy" id="2675054"/>
    <lineage>
        <taxon>Bacteria</taxon>
        <taxon>Pseudomonadati</taxon>
        <taxon>Pseudomonadota</taxon>
        <taxon>Gammaproteobacteria</taxon>
        <taxon>Thiotrichales</taxon>
        <taxon>Piscirickettsiaceae</taxon>
        <taxon>Thiosulfatimonas</taxon>
    </lineage>
</organism>
<keyword evidence="2" id="KW-1185">Reference proteome</keyword>
<accession>A0A6F8PSV0</accession>
<gene>
    <name evidence="1" type="ORF">THMIRHAS_04770</name>
</gene>
<dbReference type="EMBL" id="AP021889">
    <property type="protein sequence ID" value="BBP45104.1"/>
    <property type="molecule type" value="Genomic_DNA"/>
</dbReference>